<dbReference type="SUPFAM" id="SSF51730">
    <property type="entry name" value="FAD-linked oxidoreductase"/>
    <property type="match status" value="1"/>
</dbReference>
<keyword evidence="5" id="KW-0274">FAD</keyword>
<dbReference type="PANTHER" id="PTHR13914:SF0">
    <property type="entry name" value="PROLINE DEHYDROGENASE 1, MITOCHONDRIAL"/>
    <property type="match status" value="1"/>
</dbReference>
<dbReference type="GO" id="GO:0010133">
    <property type="term" value="P:L-proline catabolic process to L-glutamate"/>
    <property type="evidence" value="ECO:0007669"/>
    <property type="project" value="TreeGrafter"/>
</dbReference>
<dbReference type="Proteomes" id="UP000803884">
    <property type="component" value="Unassembled WGS sequence"/>
</dbReference>
<protein>
    <recommendedName>
        <fullName evidence="2 5">Proline dehydrogenase</fullName>
        <ecNumber evidence="2 5">1.5.5.2</ecNumber>
    </recommendedName>
</protein>
<dbReference type="PANTHER" id="PTHR13914">
    <property type="entry name" value="PROLINE OXIDASE"/>
    <property type="match status" value="1"/>
</dbReference>
<reference evidence="8 9" key="1">
    <citation type="journal article" date="2020" name="Microbiol. Resour. Announc.">
        <title>Draft Genome Sequence of a Cladosporium Species Isolated from the Mesophotic Ascidian Didemnum maculosum.</title>
        <authorList>
            <person name="Gioti A."/>
            <person name="Siaperas R."/>
            <person name="Nikolaivits E."/>
            <person name="Le Goff G."/>
            <person name="Ouazzani J."/>
            <person name="Kotoulas G."/>
            <person name="Topakas E."/>
        </authorList>
    </citation>
    <scope>NUCLEOTIDE SEQUENCE [LARGE SCALE GENOMIC DNA]</scope>
    <source>
        <strain evidence="8 9">TM138-S3</strain>
    </source>
</reference>
<name>A0AB34KB46_9PEZI</name>
<dbReference type="InterPro" id="IPR015659">
    <property type="entry name" value="Proline_oxidase"/>
</dbReference>
<comment type="catalytic activity">
    <reaction evidence="5">
        <text>L-proline + a quinone = (S)-1-pyrroline-5-carboxylate + a quinol + H(+)</text>
        <dbReference type="Rhea" id="RHEA:23784"/>
        <dbReference type="ChEBI" id="CHEBI:15378"/>
        <dbReference type="ChEBI" id="CHEBI:17388"/>
        <dbReference type="ChEBI" id="CHEBI:24646"/>
        <dbReference type="ChEBI" id="CHEBI:60039"/>
        <dbReference type="ChEBI" id="CHEBI:132124"/>
        <dbReference type="EC" id="1.5.5.2"/>
    </reaction>
</comment>
<dbReference type="AlphaFoldDB" id="A0AB34KB46"/>
<dbReference type="EC" id="1.5.5.2" evidence="2 5"/>
<dbReference type="EMBL" id="JAAQHG020000071">
    <property type="protein sequence ID" value="KAL1582074.1"/>
    <property type="molecule type" value="Genomic_DNA"/>
</dbReference>
<keyword evidence="4 5" id="KW-0642">Proline metabolism</keyword>
<accession>A0AB34KB46</accession>
<evidence type="ECO:0000256" key="6">
    <source>
        <dbReference type="SAM" id="MobiDB-lite"/>
    </source>
</evidence>
<evidence type="ECO:0000256" key="2">
    <source>
        <dbReference type="ARBA" id="ARBA00012695"/>
    </source>
</evidence>
<dbReference type="GeneID" id="96010699"/>
<keyword evidence="5" id="KW-0285">Flavoprotein</keyword>
<comment type="cofactor">
    <cofactor evidence="5">
        <name>FAD</name>
        <dbReference type="ChEBI" id="CHEBI:57692"/>
    </cofactor>
</comment>
<evidence type="ECO:0000259" key="7">
    <source>
        <dbReference type="Pfam" id="PF01619"/>
    </source>
</evidence>
<keyword evidence="9" id="KW-1185">Reference proteome</keyword>
<dbReference type="InterPro" id="IPR002872">
    <property type="entry name" value="Proline_DH_dom"/>
</dbReference>
<proteinExistence type="inferred from homology"/>
<organism evidence="8 9">
    <name type="scientific">Cladosporium halotolerans</name>
    <dbReference type="NCBI Taxonomy" id="1052096"/>
    <lineage>
        <taxon>Eukaryota</taxon>
        <taxon>Fungi</taxon>
        <taxon>Dikarya</taxon>
        <taxon>Ascomycota</taxon>
        <taxon>Pezizomycotina</taxon>
        <taxon>Dothideomycetes</taxon>
        <taxon>Dothideomycetidae</taxon>
        <taxon>Cladosporiales</taxon>
        <taxon>Cladosporiaceae</taxon>
        <taxon>Cladosporium</taxon>
    </lineage>
</organism>
<evidence type="ECO:0000256" key="1">
    <source>
        <dbReference type="ARBA" id="ARBA00005869"/>
    </source>
</evidence>
<evidence type="ECO:0000256" key="5">
    <source>
        <dbReference type="RuleBase" id="RU364054"/>
    </source>
</evidence>
<evidence type="ECO:0000313" key="9">
    <source>
        <dbReference type="Proteomes" id="UP000803884"/>
    </source>
</evidence>
<evidence type="ECO:0000256" key="3">
    <source>
        <dbReference type="ARBA" id="ARBA00023002"/>
    </source>
</evidence>
<feature type="domain" description="Proline dehydrogenase" evidence="7">
    <location>
        <begin position="150"/>
        <end position="464"/>
    </location>
</feature>
<keyword evidence="3 5" id="KW-0560">Oxidoreductase</keyword>
<dbReference type="InterPro" id="IPR029041">
    <property type="entry name" value="FAD-linked_oxidoreductase-like"/>
</dbReference>
<dbReference type="GO" id="GO:0005739">
    <property type="term" value="C:mitochondrion"/>
    <property type="evidence" value="ECO:0007669"/>
    <property type="project" value="TreeGrafter"/>
</dbReference>
<gene>
    <name evidence="8" type="ORF">WHR41_09257</name>
</gene>
<feature type="region of interest" description="Disordered" evidence="6">
    <location>
        <begin position="36"/>
        <end position="56"/>
    </location>
</feature>
<sequence>MNTAVRVQALESAFSALPKQTAFCYVSARHAHTKVSHRRGIHSSPHNDQSAAYPNFNSPSANAAAANGPSKAEVSALGFLPLTQILRSYMITAVSSSPRLLDASSAILRRMLESKNFLFSLEKNPLARALLYQTFYKQFCAGSTPAQVSATSKQLREQGYGGVILEYALEVLKDAEGDELKDVETWQKGMLASVSIAEAGDFIGLKWSGMGPAALRLCAAQKDPSEAMDKAMKHVCKAAAEKGVCLLPSAEENWNLPGYHAWTLNLQRIFNRDGQTVLYNTYQCYLKSAPATLSRHLDIARAEGFTLGAKLVRGAYLFSEERSLIHDTIEDTHACYDGMMSALIHRDYNSVVPPTSPAAASAPWPASRVVIASHNANTVGLAQRLRQEQLDRGEPLTPLVYAQLQGMADEVSCSLLAATRLSGGDESKVKEQVVKCIAWGSMTECLNYLLRRAAENKDAASRTSDTRKAMGAEIWRRMKASVGLA</sequence>
<evidence type="ECO:0000256" key="4">
    <source>
        <dbReference type="ARBA" id="ARBA00023062"/>
    </source>
</evidence>
<comment type="similarity">
    <text evidence="1 5">Belongs to the proline oxidase family.</text>
</comment>
<comment type="function">
    <text evidence="5">Converts proline to delta-1-pyrroline-5-carboxylate.</text>
</comment>
<dbReference type="Gene3D" id="3.20.20.220">
    <property type="match status" value="1"/>
</dbReference>
<evidence type="ECO:0000313" key="8">
    <source>
        <dbReference type="EMBL" id="KAL1582074.1"/>
    </source>
</evidence>
<dbReference type="GO" id="GO:0004657">
    <property type="term" value="F:proline dehydrogenase activity"/>
    <property type="evidence" value="ECO:0007669"/>
    <property type="project" value="UniProtKB-EC"/>
</dbReference>
<comment type="caution">
    <text evidence="8">The sequence shown here is derived from an EMBL/GenBank/DDBJ whole genome shotgun (WGS) entry which is preliminary data.</text>
</comment>
<dbReference type="Pfam" id="PF01619">
    <property type="entry name" value="Pro_dh"/>
    <property type="match status" value="1"/>
</dbReference>
<dbReference type="GO" id="GO:0071949">
    <property type="term" value="F:FAD binding"/>
    <property type="evidence" value="ECO:0007669"/>
    <property type="project" value="TreeGrafter"/>
</dbReference>
<dbReference type="RefSeq" id="XP_069225181.1">
    <property type="nucleotide sequence ID" value="XM_069377861.1"/>
</dbReference>